<dbReference type="PANTHER" id="PTHR43649:SF33">
    <property type="entry name" value="POLYGALACTURONAN_RHAMNOGALACTURONAN-BINDING PROTEIN YTCQ"/>
    <property type="match status" value="1"/>
</dbReference>
<dbReference type="PATRIC" id="fig|2702.101.peg.1193"/>
<dbReference type="NCBIfam" id="TIGR03850">
    <property type="entry name" value="bind_CPR_0540"/>
    <property type="match status" value="1"/>
</dbReference>
<sequence length="445" mass="48771">MSCFNKLTRLVAALGAGAMLLGVGACGGGSSTGANGKVTLKFAAFEGGYGSQIYKDVVKEYEKLNPNVKIDLVTSKKIEDEITPGMKAGNYPDIVELGQGSTSGLTETLLKDKALEKLNDVLDIKVPGESKTVKEKLVDGVIGLYTNPYGNSDTYLMPMYYSPSGLVYNKALLEKNGWKVPTTWDEMFKLGDEAKAKGISLFTYPTAGYFDAFFNALIADVGGPDFFKDVMTYKKDVWKTDKAQKVLSIANKLVTEYLNPNTVGYANAQDFTKNQQSILDGKSLFMPNGTWIVNEMKDAPRMDGFKWGFAPVPTLSKDATRYINTTIEAVWIPSKAKHKEEAKKFMAFLYSDKAADIFVKTGAVQPIKGMPEKVSEDMKLFYDAYNEPNVKAVSGSFSTTASVEGKNIKEDLYNTVDSIASKQKTLKQWIDQINDTSNALNAAAK</sequence>
<keyword evidence="5" id="KW-0449">Lipoprotein</keyword>
<keyword evidence="4" id="KW-0564">Palmitate</keyword>
<proteinExistence type="predicted"/>
<feature type="chain" id="PRO_5007468689" evidence="6">
    <location>
        <begin position="26"/>
        <end position="445"/>
    </location>
</feature>
<dbReference type="InterPro" id="IPR006059">
    <property type="entry name" value="SBP"/>
</dbReference>
<dbReference type="Pfam" id="PF01547">
    <property type="entry name" value="SBP_bac_1"/>
    <property type="match status" value="1"/>
</dbReference>
<organism evidence="7 8">
    <name type="scientific">Gardnerella vaginalis</name>
    <dbReference type="NCBI Taxonomy" id="2702"/>
    <lineage>
        <taxon>Bacteria</taxon>
        <taxon>Bacillati</taxon>
        <taxon>Actinomycetota</taxon>
        <taxon>Actinomycetes</taxon>
        <taxon>Bifidobacteriales</taxon>
        <taxon>Bifidobacteriaceae</taxon>
        <taxon>Gardnerella</taxon>
    </lineage>
</organism>
<dbReference type="InterPro" id="IPR022387">
    <property type="entry name" value="Bind_CPR0540"/>
</dbReference>
<accession>A0A135Z3K9</accession>
<dbReference type="InterPro" id="IPR050490">
    <property type="entry name" value="Bact_solute-bd_prot1"/>
</dbReference>
<gene>
    <name evidence="7" type="ORF">HMPREF3230_01207</name>
</gene>
<keyword evidence="2 6" id="KW-0732">Signal</keyword>
<evidence type="ECO:0000313" key="8">
    <source>
        <dbReference type="Proteomes" id="UP000070505"/>
    </source>
</evidence>
<evidence type="ECO:0000256" key="3">
    <source>
        <dbReference type="ARBA" id="ARBA00023136"/>
    </source>
</evidence>
<evidence type="ECO:0000256" key="6">
    <source>
        <dbReference type="SAM" id="SignalP"/>
    </source>
</evidence>
<dbReference type="AlphaFoldDB" id="A0A135Z3K9"/>
<evidence type="ECO:0000256" key="5">
    <source>
        <dbReference type="ARBA" id="ARBA00023288"/>
    </source>
</evidence>
<dbReference type="Proteomes" id="UP000070505">
    <property type="component" value="Unassembled WGS sequence"/>
</dbReference>
<dbReference type="SUPFAM" id="SSF53850">
    <property type="entry name" value="Periplasmic binding protein-like II"/>
    <property type="match status" value="1"/>
</dbReference>
<comment type="caution">
    <text evidence="7">The sequence shown here is derived from an EMBL/GenBank/DDBJ whole genome shotgun (WGS) entry which is preliminary data.</text>
</comment>
<keyword evidence="1" id="KW-1003">Cell membrane</keyword>
<keyword evidence="3" id="KW-0472">Membrane</keyword>
<dbReference type="PROSITE" id="PS51257">
    <property type="entry name" value="PROKAR_LIPOPROTEIN"/>
    <property type="match status" value="1"/>
</dbReference>
<name>A0A135Z3K9_GARVA</name>
<dbReference type="EMBL" id="LSRC01000049">
    <property type="protein sequence ID" value="KXI16235.1"/>
    <property type="molecule type" value="Genomic_DNA"/>
</dbReference>
<evidence type="ECO:0000313" key="7">
    <source>
        <dbReference type="EMBL" id="KXI16235.1"/>
    </source>
</evidence>
<protein>
    <submittedName>
        <fullName evidence="7">Carbohydrate ABC transporter, carbohydrate-binding protein</fullName>
    </submittedName>
</protein>
<evidence type="ECO:0000256" key="1">
    <source>
        <dbReference type="ARBA" id="ARBA00022475"/>
    </source>
</evidence>
<dbReference type="Gene3D" id="3.40.190.10">
    <property type="entry name" value="Periplasmic binding protein-like II"/>
    <property type="match status" value="1"/>
</dbReference>
<dbReference type="PANTHER" id="PTHR43649">
    <property type="entry name" value="ARABINOSE-BINDING PROTEIN-RELATED"/>
    <property type="match status" value="1"/>
</dbReference>
<dbReference type="RefSeq" id="WP_075523921.1">
    <property type="nucleotide sequence ID" value="NZ_KQ961872.1"/>
</dbReference>
<reference evidence="7 8" key="1">
    <citation type="submission" date="2016-02" db="EMBL/GenBank/DDBJ databases">
        <authorList>
            <person name="Wen L."/>
            <person name="He K."/>
            <person name="Yang H."/>
        </authorList>
    </citation>
    <scope>NUCLEOTIDE SEQUENCE [LARGE SCALE GENOMIC DNA]</scope>
    <source>
        <strain evidence="7 8">CMW7778B</strain>
    </source>
</reference>
<evidence type="ECO:0000256" key="2">
    <source>
        <dbReference type="ARBA" id="ARBA00022729"/>
    </source>
</evidence>
<feature type="signal peptide" evidence="6">
    <location>
        <begin position="1"/>
        <end position="25"/>
    </location>
</feature>
<evidence type="ECO:0000256" key="4">
    <source>
        <dbReference type="ARBA" id="ARBA00023139"/>
    </source>
</evidence>